<dbReference type="Pfam" id="PF00866">
    <property type="entry name" value="Ring_hydroxyl_B"/>
    <property type="match status" value="1"/>
</dbReference>
<accession>A0A2D0KQ37</accession>
<dbReference type="InterPro" id="IPR000391">
    <property type="entry name" value="Rng_hydr_dOase-bsu"/>
</dbReference>
<dbReference type="InterPro" id="IPR032710">
    <property type="entry name" value="NTF2-like_dom_sf"/>
</dbReference>
<dbReference type="GO" id="GO:0051213">
    <property type="term" value="F:dioxygenase activity"/>
    <property type="evidence" value="ECO:0007669"/>
    <property type="project" value="UniProtKB-KW"/>
</dbReference>
<organism evidence="5 6">
    <name type="scientific">Xenorhabdus stockiae</name>
    <dbReference type="NCBI Taxonomy" id="351614"/>
    <lineage>
        <taxon>Bacteria</taxon>
        <taxon>Pseudomonadati</taxon>
        <taxon>Pseudomonadota</taxon>
        <taxon>Gammaproteobacteria</taxon>
        <taxon>Enterobacterales</taxon>
        <taxon>Morganellaceae</taxon>
        <taxon>Xenorhabdus</taxon>
    </lineage>
</organism>
<keyword evidence="6" id="KW-1185">Reference proteome</keyword>
<comment type="caution">
    <text evidence="5">The sequence shown here is derived from an EMBL/GenBank/DDBJ whole genome shotgun (WGS) entry which is preliminary data.</text>
</comment>
<keyword evidence="4" id="KW-0560">Oxidoreductase</keyword>
<keyword evidence="3 5" id="KW-0223">Dioxygenase</keyword>
<protein>
    <submittedName>
        <fullName evidence="5">Aromatic-ring-hydroxylating dioxygenase</fullName>
    </submittedName>
</protein>
<dbReference type="EMBL" id="NJAJ01000015">
    <property type="protein sequence ID" value="PHM65549.1"/>
    <property type="molecule type" value="Genomic_DNA"/>
</dbReference>
<dbReference type="GO" id="GO:0019380">
    <property type="term" value="P:3-phenylpropionate catabolic process"/>
    <property type="evidence" value="ECO:0007669"/>
    <property type="project" value="TreeGrafter"/>
</dbReference>
<name>A0A2D0KQ37_9GAMM</name>
<evidence type="ECO:0000313" key="6">
    <source>
        <dbReference type="Proteomes" id="UP000222366"/>
    </source>
</evidence>
<proteinExistence type="inferred from homology"/>
<dbReference type="PANTHER" id="PTHR41534:SF1">
    <property type="entry name" value="BLR3401 PROTEIN"/>
    <property type="match status" value="1"/>
</dbReference>
<dbReference type="Gene3D" id="3.10.450.50">
    <property type="match status" value="1"/>
</dbReference>
<evidence type="ECO:0000256" key="2">
    <source>
        <dbReference type="ARBA" id="ARBA00022797"/>
    </source>
</evidence>
<keyword evidence="2" id="KW-0058">Aromatic hydrocarbons catabolism</keyword>
<dbReference type="RefSeq" id="WP_099124891.1">
    <property type="nucleotide sequence ID" value="NZ_CAWNRH010000057.1"/>
</dbReference>
<evidence type="ECO:0000256" key="3">
    <source>
        <dbReference type="ARBA" id="ARBA00022964"/>
    </source>
</evidence>
<evidence type="ECO:0000256" key="4">
    <source>
        <dbReference type="ARBA" id="ARBA00023002"/>
    </source>
</evidence>
<reference evidence="5 6" key="1">
    <citation type="journal article" date="2017" name="Nat. Microbiol.">
        <title>Natural product diversity associated with the nematode symbionts Photorhabdus and Xenorhabdus.</title>
        <authorList>
            <person name="Tobias N.J."/>
            <person name="Wolff H."/>
            <person name="Djahanschiri B."/>
            <person name="Grundmann F."/>
            <person name="Kronenwerth M."/>
            <person name="Shi Y.M."/>
            <person name="Simonyi S."/>
            <person name="Grun P."/>
            <person name="Shapiro-Ilan D."/>
            <person name="Pidot S.J."/>
            <person name="Stinear T.P."/>
            <person name="Ebersberger I."/>
            <person name="Bode H.B."/>
        </authorList>
    </citation>
    <scope>NUCLEOTIDE SEQUENCE [LARGE SCALE GENOMIC DNA]</scope>
    <source>
        <strain evidence="5 6">DSM 17904</strain>
    </source>
</reference>
<dbReference type="PANTHER" id="PTHR41534">
    <property type="entry name" value="BLR3401 PROTEIN"/>
    <property type="match status" value="1"/>
</dbReference>
<dbReference type="AlphaFoldDB" id="A0A2D0KQ37"/>
<dbReference type="Proteomes" id="UP000222366">
    <property type="component" value="Unassembled WGS sequence"/>
</dbReference>
<gene>
    <name evidence="5" type="ORF">Xsto_01907</name>
</gene>
<evidence type="ECO:0000313" key="5">
    <source>
        <dbReference type="EMBL" id="PHM65549.1"/>
    </source>
</evidence>
<sequence length="160" mass="19322">MENNNVIQTLTDLIYHEVWLLDEQKFDDWFTLLAEEYTWWIPSRHDQLSPLTESSLLYEDRFVTQLRINRLRNARNFSQQPRSRSQHLLQRPIISWTEGEQSASGVSQLLYSESRGDREWHYAARLEHQFHWREGQWLIRGRKTVLLNLARPFDSLQLII</sequence>
<evidence type="ECO:0000256" key="1">
    <source>
        <dbReference type="ARBA" id="ARBA00009570"/>
    </source>
</evidence>
<dbReference type="SUPFAM" id="SSF54427">
    <property type="entry name" value="NTF2-like"/>
    <property type="match status" value="1"/>
</dbReference>
<comment type="similarity">
    <text evidence="1">Belongs to the bacterial ring-hydroxylating dioxygenase beta subunit family.</text>
</comment>